<evidence type="ECO:0000313" key="8">
    <source>
        <dbReference type="Proteomes" id="UP000054524"/>
    </source>
</evidence>
<evidence type="ECO:0000256" key="4">
    <source>
        <dbReference type="ARBA" id="ARBA00022927"/>
    </source>
</evidence>
<dbReference type="GeneID" id="77677328"/>
<feature type="domain" description="Clathrin/coatomer adaptor adaptin-like N-terminal" evidence="6">
    <location>
        <begin position="70"/>
        <end position="235"/>
    </location>
</feature>
<dbReference type="AlphaFoldDB" id="A0A086J0A7"/>
<evidence type="ECO:0000256" key="2">
    <source>
        <dbReference type="ARBA" id="ARBA00006613"/>
    </source>
</evidence>
<reference evidence="7 8" key="1">
    <citation type="journal article" date="2014" name="Genome Announc.">
        <title>Genome Sequence of the Microsporidian Species Nematocida sp1 Strain ERTm6 (ATCC PRA-372).</title>
        <authorList>
            <person name="Bakowski M.A."/>
            <person name="Priest M."/>
            <person name="Young S."/>
            <person name="Cuomo C.A."/>
            <person name="Troemel E.R."/>
        </authorList>
    </citation>
    <scope>NUCLEOTIDE SEQUENCE [LARGE SCALE GENOMIC DNA]</scope>
    <source>
        <strain evidence="7 8">ERTm6</strain>
    </source>
</reference>
<evidence type="ECO:0000256" key="5">
    <source>
        <dbReference type="ARBA" id="ARBA00023136"/>
    </source>
</evidence>
<gene>
    <name evidence="7" type="ORF">NESG_02355</name>
</gene>
<proteinExistence type="inferred from homology"/>
<dbReference type="EMBL" id="AKIJ01000005">
    <property type="protein sequence ID" value="KFG25575.1"/>
    <property type="molecule type" value="Genomic_DNA"/>
</dbReference>
<dbReference type="HOGENOM" id="CLU_511999_0_0_1"/>
<keyword evidence="8" id="KW-1185">Reference proteome</keyword>
<dbReference type="SUPFAM" id="SSF48371">
    <property type="entry name" value="ARM repeat"/>
    <property type="match status" value="1"/>
</dbReference>
<dbReference type="InterPro" id="IPR016024">
    <property type="entry name" value="ARM-type_fold"/>
</dbReference>
<comment type="caution">
    <text evidence="7">The sequence shown here is derived from an EMBL/GenBank/DDBJ whole genome shotgun (WGS) entry which is preliminary data.</text>
</comment>
<dbReference type="Gene3D" id="1.25.10.10">
    <property type="entry name" value="Leucine-rich Repeat Variant"/>
    <property type="match status" value="1"/>
</dbReference>
<sequence length="553" mass="62797">MRQQQTNKKTYIWREINKGMYTMKSALVANSTARLKSVFEQVKELLASEEKSKLQEAFHLISMKGLSHKEKAHVFPQILSMIGHSAIEIKCLAYSFILRSVRSDSSLLILAVNSLMQEMNSGHEGTGPSPALRAALAIDFISKIADAEFLNHFTHEIEKRYSSESDIVKKSALLAAPTLVRVFGETKLERIKQCLQEKSPVVLSAAISAIVAIEEAKPYTFSSEDVSACFRTLCAHRQSIEEAAGNFALLFSQLCRLLRIHPSSDAVEVAAQVLEFLPLCALRELAIINKGALSLAMVEKIANSLISYIGTRHKTDALESILLLLQKHTIKLETDPFIITHEDTQREKIQKLYILSLIGSPEGCEEISACIRDRECVHHAITLLLELDILTPNHIKLGFQYSQSSTLRAIYSKHPLPEKYTEAIKGILGRMENVLEKEVYLFLAGYYLSSIPDEVNRIRRIRSSSSGVLYGKQEEREKPEEHLEEYMYFLLNMHTRGILSKEECIQQAQTAFSEEMFLFNKFMHLIDLPDRKHLLELIAYKRVLYKITGQHWI</sequence>
<dbReference type="GO" id="GO:0012505">
    <property type="term" value="C:endomembrane system"/>
    <property type="evidence" value="ECO:0007669"/>
    <property type="project" value="UniProtKB-SubCell"/>
</dbReference>
<dbReference type="InterPro" id="IPR011989">
    <property type="entry name" value="ARM-like"/>
</dbReference>
<keyword evidence="3" id="KW-0813">Transport</keyword>
<name>A0A086J0A7_NEMA1</name>
<comment type="similarity">
    <text evidence="2">Belongs to the adaptor complexes large subunit family.</text>
</comment>
<keyword evidence="4" id="KW-0653">Protein transport</keyword>
<dbReference type="PANTHER" id="PTHR11134">
    <property type="entry name" value="ADAPTOR COMPLEX SUBUNIT BETA FAMILY MEMBER"/>
    <property type="match status" value="1"/>
</dbReference>
<accession>A0A086J0A7</accession>
<dbReference type="GO" id="GO:0016192">
    <property type="term" value="P:vesicle-mediated transport"/>
    <property type="evidence" value="ECO:0007669"/>
    <property type="project" value="InterPro"/>
</dbReference>
<dbReference type="InterPro" id="IPR002553">
    <property type="entry name" value="Clathrin/coatomer_adapt-like_N"/>
</dbReference>
<dbReference type="InterPro" id="IPR026739">
    <property type="entry name" value="AP_beta"/>
</dbReference>
<organism evidence="7 8">
    <name type="scientific">Nematocida ausubeli (strain ATCC PRA-371 / ERTm2)</name>
    <name type="common">Nematode killer fungus</name>
    <dbReference type="NCBI Taxonomy" id="1913371"/>
    <lineage>
        <taxon>Eukaryota</taxon>
        <taxon>Fungi</taxon>
        <taxon>Fungi incertae sedis</taxon>
        <taxon>Microsporidia</taxon>
        <taxon>Nematocida</taxon>
    </lineage>
</organism>
<evidence type="ECO:0000313" key="7">
    <source>
        <dbReference type="EMBL" id="KFG25575.1"/>
    </source>
</evidence>
<dbReference type="Proteomes" id="UP000054524">
    <property type="component" value="Unassembled WGS sequence"/>
</dbReference>
<evidence type="ECO:0000259" key="6">
    <source>
        <dbReference type="Pfam" id="PF01602"/>
    </source>
</evidence>
<keyword evidence="5" id="KW-0472">Membrane</keyword>
<comment type="subcellular location">
    <subcellularLocation>
        <location evidence="1">Endomembrane system</location>
    </subcellularLocation>
</comment>
<dbReference type="Pfam" id="PF01602">
    <property type="entry name" value="Adaptin_N"/>
    <property type="match status" value="1"/>
</dbReference>
<dbReference type="RefSeq" id="XP_052904130.1">
    <property type="nucleotide sequence ID" value="XM_053049959.1"/>
</dbReference>
<dbReference type="GO" id="GO:0030117">
    <property type="term" value="C:membrane coat"/>
    <property type="evidence" value="ECO:0007669"/>
    <property type="project" value="InterPro"/>
</dbReference>
<evidence type="ECO:0000256" key="1">
    <source>
        <dbReference type="ARBA" id="ARBA00004308"/>
    </source>
</evidence>
<evidence type="ECO:0000256" key="3">
    <source>
        <dbReference type="ARBA" id="ARBA00022448"/>
    </source>
</evidence>
<protein>
    <recommendedName>
        <fullName evidence="6">Clathrin/coatomer adaptor adaptin-like N-terminal domain-containing protein</fullName>
    </recommendedName>
</protein>
<dbReference type="GO" id="GO:0006886">
    <property type="term" value="P:intracellular protein transport"/>
    <property type="evidence" value="ECO:0007669"/>
    <property type="project" value="InterPro"/>
</dbReference>